<name>A0A5B8HXB2_9VIRU</name>
<feature type="compositionally biased region" description="Low complexity" evidence="1">
    <location>
        <begin position="240"/>
        <end position="257"/>
    </location>
</feature>
<accession>A0A5B8HXB2</accession>
<protein>
    <submittedName>
        <fullName evidence="2">Uncharacterized protein</fullName>
    </submittedName>
</protein>
<proteinExistence type="predicted"/>
<dbReference type="EMBL" id="MK250085">
    <property type="protein sequence ID" value="QDY51850.1"/>
    <property type="molecule type" value="Genomic_DNA"/>
</dbReference>
<evidence type="ECO:0000256" key="1">
    <source>
        <dbReference type="SAM" id="MobiDB-lite"/>
    </source>
</evidence>
<organism evidence="2">
    <name type="scientific">Mimiviridae sp. ChoanoV1</name>
    <dbReference type="NCBI Taxonomy" id="2596887"/>
    <lineage>
        <taxon>Viruses</taxon>
        <taxon>Varidnaviria</taxon>
        <taxon>Bamfordvirae</taxon>
        <taxon>Nucleocytoviricota</taxon>
        <taxon>Megaviricetes</taxon>
        <taxon>Imitervirales</taxon>
        <taxon>Schizomimiviridae</taxon>
    </lineage>
</organism>
<gene>
    <name evidence="2" type="ORF">1_235</name>
</gene>
<feature type="region of interest" description="Disordered" evidence="1">
    <location>
        <begin position="239"/>
        <end position="264"/>
    </location>
</feature>
<reference evidence="2" key="1">
    <citation type="submission" date="2018-11" db="EMBL/GenBank/DDBJ databases">
        <title>A distinct lineage of giant viruses engineers rhodopsin photosystems in predatory marine eukaryotes.</title>
        <authorList>
            <person name="Needham D.M."/>
            <person name="Yoshizawa S."/>
            <person name="Hosaka T."/>
            <person name="Poirier C."/>
            <person name="Choi C.-J."/>
            <person name="Hehenberger E."/>
            <person name="Irwin N.A.T."/>
            <person name="Wilken S."/>
            <person name="Yung C.-M."/>
            <person name="Bachy C."/>
            <person name="Kurihara R."/>
            <person name="Nakajima Y."/>
            <person name="Kojima K."/>
            <person name="Kimura-Someya T."/>
            <person name="Leonard G."/>
            <person name="Malmstrom R.R."/>
            <person name="Mende D."/>
            <person name="Olson D.K."/>
            <person name="Sudo Y."/>
            <person name="Sudek S."/>
            <person name="Richards T.A."/>
            <person name="DeLong E.F."/>
            <person name="Keeling P.J."/>
            <person name="Santoro A.E."/>
            <person name="Shirouzu M."/>
            <person name="Iwasaki W."/>
            <person name="Worden A.Z."/>
        </authorList>
    </citation>
    <scope>NUCLEOTIDE SEQUENCE</scope>
</reference>
<evidence type="ECO:0000313" key="2">
    <source>
        <dbReference type="EMBL" id="QDY51850.1"/>
    </source>
</evidence>
<sequence length="264" mass="31655">MINRYIIIVILLIYIIKNIISKEKFTSDKIVPTLNFYSYNNCPVLYNLVNSFYNNILQTNLTGLRFKNKLISQFYNIEKNIIPEHEIININSFKGAEKFPDYLKKTTNFVFNTNKDYLIYNKHKEIYDQNIKHTIFDVKEDFTEDDIFKFVDYCYSFCCSDIINIENTSFLSNHYRVYPCECSKNSYYILPERIRKVVTEEKKDYTRAKCNECYKNIVIYFDEVPEKFKEFKLREIKADNNTNQNNSNNTNQNNTSNYLINDLL</sequence>